<evidence type="ECO:0000313" key="3">
    <source>
        <dbReference type="EMBL" id="QOJ79050.1"/>
    </source>
</evidence>
<keyword evidence="1" id="KW-0813">Transport</keyword>
<organism evidence="3 4">
    <name type="scientific">Infirmifilum lucidum</name>
    <dbReference type="NCBI Taxonomy" id="2776706"/>
    <lineage>
        <taxon>Archaea</taxon>
        <taxon>Thermoproteota</taxon>
        <taxon>Thermoprotei</taxon>
        <taxon>Thermofilales</taxon>
        <taxon>Thermofilaceae</taxon>
        <taxon>Infirmifilum</taxon>
    </lineage>
</organism>
<dbReference type="PANTHER" id="PTHR34295">
    <property type="entry name" value="BIOTIN TRANSPORTER BIOY"/>
    <property type="match status" value="1"/>
</dbReference>
<feature type="transmembrane region" description="Helical" evidence="2">
    <location>
        <begin position="112"/>
        <end position="132"/>
    </location>
</feature>
<dbReference type="InParanoid" id="A0A7L9FGW7"/>
<dbReference type="Proteomes" id="UP000594121">
    <property type="component" value="Chromosome"/>
</dbReference>
<dbReference type="GO" id="GO:0005886">
    <property type="term" value="C:plasma membrane"/>
    <property type="evidence" value="ECO:0007669"/>
    <property type="project" value="UniProtKB-SubCell"/>
</dbReference>
<evidence type="ECO:0000256" key="1">
    <source>
        <dbReference type="PIRNR" id="PIRNR016661"/>
    </source>
</evidence>
<evidence type="ECO:0000256" key="2">
    <source>
        <dbReference type="SAM" id="Phobius"/>
    </source>
</evidence>
<dbReference type="GO" id="GO:0015225">
    <property type="term" value="F:biotin transmembrane transporter activity"/>
    <property type="evidence" value="ECO:0007669"/>
    <property type="project" value="UniProtKB-UniRule"/>
</dbReference>
<evidence type="ECO:0000313" key="4">
    <source>
        <dbReference type="Proteomes" id="UP000594121"/>
    </source>
</evidence>
<dbReference type="Gene3D" id="1.10.1760.20">
    <property type="match status" value="1"/>
</dbReference>
<dbReference type="AlphaFoldDB" id="A0A7L9FGW7"/>
<feature type="transmembrane region" description="Helical" evidence="2">
    <location>
        <begin position="77"/>
        <end position="100"/>
    </location>
</feature>
<protein>
    <submittedName>
        <fullName evidence="3">Biotin transporter BioY</fullName>
    </submittedName>
</protein>
<name>A0A7L9FGW7_9CREN</name>
<comment type="subcellular location">
    <subcellularLocation>
        <location evidence="1">Cell membrane</location>
        <topology evidence="1">Multi-pass membrane protein</topology>
    </subcellularLocation>
</comment>
<gene>
    <name evidence="3" type="ORF">IG193_00865</name>
</gene>
<dbReference type="Pfam" id="PF02632">
    <property type="entry name" value="BioY"/>
    <property type="match status" value="1"/>
</dbReference>
<dbReference type="GeneID" id="59148403"/>
<dbReference type="PANTHER" id="PTHR34295:SF1">
    <property type="entry name" value="BIOTIN TRANSPORTER BIOY"/>
    <property type="match status" value="1"/>
</dbReference>
<sequence>MGPLDVALVSLFAALTAVGAYVAIPLPFSPVPVTLQTLFVYLSGLVVGSRRGVLSQLVYLLLGTSGLPVFAGGRGGVGVIFGPTGGYLLGFVAGAYIAGLVAERRPPSFKNFLVASLLATAAIYALGVLQLMRVTGIGLEKALLLGAVPFLPGDSAKVLVAVWVALRVRKALPSIRGVPYV</sequence>
<keyword evidence="2" id="KW-1133">Transmembrane helix</keyword>
<reference evidence="3 4" key="1">
    <citation type="submission" date="2020-10" db="EMBL/GenBank/DDBJ databases">
        <title>Thermofilum lucidum 3507LT sp. nov. a novel member of Thermofilaceae family isolated from Chile hot spring, and proposal of description order Thermofilales.</title>
        <authorList>
            <person name="Zayulina K.S."/>
            <person name="Elcheninov A.G."/>
            <person name="Toshchakov S.V."/>
            <person name="Kublanov I.V."/>
        </authorList>
    </citation>
    <scope>NUCLEOTIDE SEQUENCE [LARGE SCALE GENOMIC DNA]</scope>
    <source>
        <strain evidence="3 4">3507LT</strain>
    </source>
</reference>
<comment type="similarity">
    <text evidence="1">Belongs to the BioY family.</text>
</comment>
<dbReference type="PIRSF" id="PIRSF016661">
    <property type="entry name" value="BioY"/>
    <property type="match status" value="1"/>
</dbReference>
<dbReference type="EMBL" id="CP062310">
    <property type="protein sequence ID" value="QOJ79050.1"/>
    <property type="molecule type" value="Genomic_DNA"/>
</dbReference>
<dbReference type="KEGG" id="thel:IG193_00865"/>
<keyword evidence="2" id="KW-0812">Transmembrane</keyword>
<dbReference type="RefSeq" id="WP_192819022.1">
    <property type="nucleotide sequence ID" value="NZ_CP062310.1"/>
</dbReference>
<accession>A0A7L9FGW7</accession>
<keyword evidence="4" id="KW-1185">Reference proteome</keyword>
<proteinExistence type="inferred from homology"/>
<feature type="transmembrane region" description="Helical" evidence="2">
    <location>
        <begin position="144"/>
        <end position="166"/>
    </location>
</feature>
<keyword evidence="1" id="KW-1003">Cell membrane</keyword>
<dbReference type="InterPro" id="IPR003784">
    <property type="entry name" value="BioY"/>
</dbReference>
<keyword evidence="1 2" id="KW-0472">Membrane</keyword>